<dbReference type="NCBIfam" id="TIGR00732">
    <property type="entry name" value="dprA"/>
    <property type="match status" value="1"/>
</dbReference>
<dbReference type="InterPro" id="IPR057666">
    <property type="entry name" value="DrpA_SLOG"/>
</dbReference>
<dbReference type="Pfam" id="PF17782">
    <property type="entry name" value="WHD_DprA"/>
    <property type="match status" value="1"/>
</dbReference>
<evidence type="ECO:0000313" key="5">
    <source>
        <dbReference type="Proteomes" id="UP000199647"/>
    </source>
</evidence>
<sequence length="378" mass="40200">MAISPRDPDQQTFPLSDEQRLAWLRLIRSENVGPATFKNLIGHFGSAQRAIEAAPNLSRRGGRAIRIASRPDAERELEAATRAGIRFVGMGEPDYPPWLRHADAPPPLLSVRGSVAGLTRPAVAIVGARNASVAGRKMAFMLARDLGEAGLLVVSGLARGIDSSAHEASIRTGTVAVFAGGADVLYPPENAGLLAAILEHDGAAISEMPIGWEPRARDFPRRNRIIAGMTLATVVVEAAERSGSLITARLALEQNREVMAVPGSPIDPRAGGSNGLLKQGARLVTEARDVTEALAPLLGRFSEPASATGEFSAPDIQDFEPADTDRDRLYEALGPTPVGLDDIIRFTGLAPRTVQVLLLELDLAGRVERHPGSLISLR</sequence>
<evidence type="ECO:0000259" key="3">
    <source>
        <dbReference type="Pfam" id="PF17782"/>
    </source>
</evidence>
<dbReference type="AlphaFoldDB" id="A0A1H9CFJ6"/>
<dbReference type="Gene3D" id="3.40.50.450">
    <property type="match status" value="1"/>
</dbReference>
<keyword evidence="5" id="KW-1185">Reference proteome</keyword>
<dbReference type="PANTHER" id="PTHR43022:SF1">
    <property type="entry name" value="PROTEIN SMF"/>
    <property type="match status" value="1"/>
</dbReference>
<dbReference type="GO" id="GO:0009294">
    <property type="term" value="P:DNA-mediated transformation"/>
    <property type="evidence" value="ECO:0007669"/>
    <property type="project" value="InterPro"/>
</dbReference>
<feature type="domain" description="DprA winged helix" evidence="3">
    <location>
        <begin position="320"/>
        <end position="372"/>
    </location>
</feature>
<name>A0A1H9CFJ6_9HYPH</name>
<evidence type="ECO:0000259" key="2">
    <source>
        <dbReference type="Pfam" id="PF02481"/>
    </source>
</evidence>
<dbReference type="RefSeq" id="WP_092495315.1">
    <property type="nucleotide sequence ID" value="NZ_FOFG01000002.1"/>
</dbReference>
<dbReference type="SUPFAM" id="SSF102405">
    <property type="entry name" value="MCP/YpsA-like"/>
    <property type="match status" value="1"/>
</dbReference>
<dbReference type="EMBL" id="FOFG01000002">
    <property type="protein sequence ID" value="SEP99924.1"/>
    <property type="molecule type" value="Genomic_DNA"/>
</dbReference>
<protein>
    <submittedName>
        <fullName evidence="4">DNA processing protein</fullName>
    </submittedName>
</protein>
<proteinExistence type="inferred from homology"/>
<feature type="domain" description="Smf/DprA SLOG" evidence="2">
    <location>
        <begin position="87"/>
        <end position="294"/>
    </location>
</feature>
<dbReference type="Proteomes" id="UP000199647">
    <property type="component" value="Unassembled WGS sequence"/>
</dbReference>
<dbReference type="InterPro" id="IPR003488">
    <property type="entry name" value="DprA"/>
</dbReference>
<evidence type="ECO:0000256" key="1">
    <source>
        <dbReference type="ARBA" id="ARBA00006525"/>
    </source>
</evidence>
<organism evidence="4 5">
    <name type="scientific">Faunimonas pinastri</name>
    <dbReference type="NCBI Taxonomy" id="1855383"/>
    <lineage>
        <taxon>Bacteria</taxon>
        <taxon>Pseudomonadati</taxon>
        <taxon>Pseudomonadota</taxon>
        <taxon>Alphaproteobacteria</taxon>
        <taxon>Hyphomicrobiales</taxon>
        <taxon>Afifellaceae</taxon>
        <taxon>Faunimonas</taxon>
    </lineage>
</organism>
<dbReference type="InterPro" id="IPR041614">
    <property type="entry name" value="DprA_WH"/>
</dbReference>
<dbReference type="InterPro" id="IPR036388">
    <property type="entry name" value="WH-like_DNA-bd_sf"/>
</dbReference>
<dbReference type="Gene3D" id="1.10.10.10">
    <property type="entry name" value="Winged helix-like DNA-binding domain superfamily/Winged helix DNA-binding domain"/>
    <property type="match status" value="1"/>
</dbReference>
<dbReference type="STRING" id="1855383.SAMN05216548_102138"/>
<dbReference type="Pfam" id="PF21102">
    <property type="entry name" value="DprA_N"/>
    <property type="match status" value="1"/>
</dbReference>
<reference evidence="4 5" key="1">
    <citation type="submission" date="2016-10" db="EMBL/GenBank/DDBJ databases">
        <authorList>
            <person name="de Groot N.N."/>
        </authorList>
    </citation>
    <scope>NUCLEOTIDE SEQUENCE [LARGE SCALE GENOMIC DNA]</scope>
    <source>
        <strain evidence="4 5">A52C2</strain>
    </source>
</reference>
<comment type="similarity">
    <text evidence="1">Belongs to the DprA/Smf family.</text>
</comment>
<dbReference type="Pfam" id="PF02481">
    <property type="entry name" value="DNA_processg_A"/>
    <property type="match status" value="1"/>
</dbReference>
<accession>A0A1H9CFJ6</accession>
<dbReference type="PANTHER" id="PTHR43022">
    <property type="entry name" value="PROTEIN SMF"/>
    <property type="match status" value="1"/>
</dbReference>
<evidence type="ECO:0000313" key="4">
    <source>
        <dbReference type="EMBL" id="SEP99924.1"/>
    </source>
</evidence>
<gene>
    <name evidence="4" type="ORF">SAMN05216548_102138</name>
</gene>
<dbReference type="OrthoDB" id="9785707at2"/>